<name>A0A1L7AGA7_9PROT</name>
<evidence type="ECO:0000313" key="3">
    <source>
        <dbReference type="Proteomes" id="UP000185494"/>
    </source>
</evidence>
<dbReference type="KEGG" id="rgi:RGI145_12390"/>
<feature type="compositionally biased region" description="Basic and acidic residues" evidence="1">
    <location>
        <begin position="75"/>
        <end position="89"/>
    </location>
</feature>
<sequence>MRAFILTEERGWLVDFDNIDRYLSVWCPDNAAYLDLITSRAAAWLRIGEMTTVESSLEKIANTVIGYARYGQGTHNDRDGEQNWIDRKKFSSQGS</sequence>
<dbReference type="EMBL" id="CP015583">
    <property type="protein sequence ID" value="APT57792.1"/>
    <property type="molecule type" value="Genomic_DNA"/>
</dbReference>
<dbReference type="STRING" id="257708.RGI145_12390"/>
<accession>A0A1L7AGA7</accession>
<protein>
    <submittedName>
        <fullName evidence="2">Uncharacterized protein</fullName>
    </submittedName>
</protein>
<proteinExistence type="predicted"/>
<evidence type="ECO:0000313" key="2">
    <source>
        <dbReference type="EMBL" id="APT57792.1"/>
    </source>
</evidence>
<organism evidence="2 3">
    <name type="scientific">Roseomonas gilardii</name>
    <dbReference type="NCBI Taxonomy" id="257708"/>
    <lineage>
        <taxon>Bacteria</taxon>
        <taxon>Pseudomonadati</taxon>
        <taxon>Pseudomonadota</taxon>
        <taxon>Alphaproteobacteria</taxon>
        <taxon>Acetobacterales</taxon>
        <taxon>Roseomonadaceae</taxon>
        <taxon>Roseomonas</taxon>
    </lineage>
</organism>
<evidence type="ECO:0000256" key="1">
    <source>
        <dbReference type="SAM" id="MobiDB-lite"/>
    </source>
</evidence>
<gene>
    <name evidence="2" type="ORF">RGI145_12390</name>
</gene>
<reference evidence="2 3" key="1">
    <citation type="submission" date="2016-05" db="EMBL/GenBank/DDBJ databases">
        <title>Complete Genome and Methylome Analysis of Psychrotrophic Bacterial Isolates from Antarctic Lake Untersee.</title>
        <authorList>
            <person name="Fomenkov A."/>
            <person name="Akimov V.N."/>
            <person name="Vasilyeva L.V."/>
            <person name="Andersen D."/>
            <person name="Vincze T."/>
            <person name="Roberts R.J."/>
        </authorList>
    </citation>
    <scope>NUCLEOTIDE SEQUENCE [LARGE SCALE GENOMIC DNA]</scope>
    <source>
        <strain evidence="2 3">U14-5</strain>
    </source>
</reference>
<feature type="region of interest" description="Disordered" evidence="1">
    <location>
        <begin position="73"/>
        <end position="95"/>
    </location>
</feature>
<dbReference type="Proteomes" id="UP000185494">
    <property type="component" value="Chromosome 1"/>
</dbReference>
<dbReference type="AlphaFoldDB" id="A0A1L7AGA7"/>